<name>A0A9D3MGK6_ANGAN</name>
<keyword evidence="1" id="KW-0812">Transmembrane</keyword>
<accession>A0A9D3MGK6</accession>
<dbReference type="Proteomes" id="UP001044222">
    <property type="component" value="Chromosome 7"/>
</dbReference>
<dbReference type="AlphaFoldDB" id="A0A9D3MGK6"/>
<protein>
    <submittedName>
        <fullName evidence="2">Uncharacterized protein</fullName>
    </submittedName>
</protein>
<dbReference type="EMBL" id="JAFIRN010000007">
    <property type="protein sequence ID" value="KAG5845528.1"/>
    <property type="molecule type" value="Genomic_DNA"/>
</dbReference>
<sequence>FFSVSLSPSLSLFPSLSFSQFLSCFIPPLSPPLSLSLPLFLSLSHTHPLSQHNICMYQYCILFCSRHKSQLSGTYGHVKVDVSFFFFLFFVYSIIWPGLKNRAILQWKDVHC</sequence>
<evidence type="ECO:0000313" key="3">
    <source>
        <dbReference type="Proteomes" id="UP001044222"/>
    </source>
</evidence>
<reference evidence="2" key="1">
    <citation type="submission" date="2021-01" db="EMBL/GenBank/DDBJ databases">
        <title>A chromosome-scale assembly of European eel, Anguilla anguilla.</title>
        <authorList>
            <person name="Henkel C."/>
            <person name="Jong-Raadsen S.A."/>
            <person name="Dufour S."/>
            <person name="Weltzien F.-A."/>
            <person name="Palstra A.P."/>
            <person name="Pelster B."/>
            <person name="Spaink H.P."/>
            <person name="Van Den Thillart G.E."/>
            <person name="Jansen H."/>
            <person name="Zahm M."/>
            <person name="Klopp C."/>
            <person name="Cedric C."/>
            <person name="Louis A."/>
            <person name="Berthelot C."/>
            <person name="Parey E."/>
            <person name="Roest Crollius H."/>
            <person name="Montfort J."/>
            <person name="Robinson-Rechavi M."/>
            <person name="Bucao C."/>
            <person name="Bouchez O."/>
            <person name="Gislard M."/>
            <person name="Lluch J."/>
            <person name="Milhes M."/>
            <person name="Lampietro C."/>
            <person name="Lopez Roques C."/>
            <person name="Donnadieu C."/>
            <person name="Braasch I."/>
            <person name="Desvignes T."/>
            <person name="Postlethwait J."/>
            <person name="Bobe J."/>
            <person name="Guiguen Y."/>
            <person name="Dirks R."/>
        </authorList>
    </citation>
    <scope>NUCLEOTIDE SEQUENCE</scope>
    <source>
        <strain evidence="2">Tag_6206</strain>
        <tissue evidence="2">Liver</tissue>
    </source>
</reference>
<comment type="caution">
    <text evidence="2">The sequence shown here is derived from an EMBL/GenBank/DDBJ whole genome shotgun (WGS) entry which is preliminary data.</text>
</comment>
<keyword evidence="1" id="KW-0472">Membrane</keyword>
<gene>
    <name evidence="2" type="ORF">ANANG_G00140100</name>
</gene>
<evidence type="ECO:0000256" key="1">
    <source>
        <dbReference type="SAM" id="Phobius"/>
    </source>
</evidence>
<keyword evidence="3" id="KW-1185">Reference proteome</keyword>
<feature type="transmembrane region" description="Helical" evidence="1">
    <location>
        <begin position="82"/>
        <end position="99"/>
    </location>
</feature>
<proteinExistence type="predicted"/>
<feature type="non-terminal residue" evidence="2">
    <location>
        <position position="1"/>
    </location>
</feature>
<evidence type="ECO:0000313" key="2">
    <source>
        <dbReference type="EMBL" id="KAG5845528.1"/>
    </source>
</evidence>
<organism evidence="2 3">
    <name type="scientific">Anguilla anguilla</name>
    <name type="common">European freshwater eel</name>
    <name type="synonym">Muraena anguilla</name>
    <dbReference type="NCBI Taxonomy" id="7936"/>
    <lineage>
        <taxon>Eukaryota</taxon>
        <taxon>Metazoa</taxon>
        <taxon>Chordata</taxon>
        <taxon>Craniata</taxon>
        <taxon>Vertebrata</taxon>
        <taxon>Euteleostomi</taxon>
        <taxon>Actinopterygii</taxon>
        <taxon>Neopterygii</taxon>
        <taxon>Teleostei</taxon>
        <taxon>Anguilliformes</taxon>
        <taxon>Anguillidae</taxon>
        <taxon>Anguilla</taxon>
    </lineage>
</organism>
<keyword evidence="1" id="KW-1133">Transmembrane helix</keyword>